<evidence type="ECO:0000313" key="2">
    <source>
        <dbReference type="EMBL" id="SEA36526.1"/>
    </source>
</evidence>
<reference evidence="2 3" key="1">
    <citation type="submission" date="2016-10" db="EMBL/GenBank/DDBJ databases">
        <authorList>
            <person name="de Groot N.N."/>
        </authorList>
    </citation>
    <scope>NUCLEOTIDE SEQUENCE [LARGE SCALE GENOMIC DNA]</scope>
    <source>
        <strain evidence="2 3">DSM 23842</strain>
    </source>
</reference>
<keyword evidence="1" id="KW-0812">Transmembrane</keyword>
<proteinExistence type="predicted"/>
<gene>
    <name evidence="2" type="ORF">SAMN04487990_11137</name>
</gene>
<name>A0A1H4AKQ1_BIZPA</name>
<sequence>MPAWAGIFLFNIIFFLSVHLVVIRIEPKNTESSTLNLRLKFKSLKPYLKLTVTNLLLGNDCGYKPRYSVLINSLNRVIIWGSAFSAIAMISLMFTGFKSSGSHSSVNTETAAVFNFK</sequence>
<accession>A0A1H4AKQ1</accession>
<evidence type="ECO:0000256" key="1">
    <source>
        <dbReference type="SAM" id="Phobius"/>
    </source>
</evidence>
<feature type="transmembrane region" description="Helical" evidence="1">
    <location>
        <begin position="6"/>
        <end position="25"/>
    </location>
</feature>
<protein>
    <submittedName>
        <fullName evidence="2">Uncharacterized protein</fullName>
    </submittedName>
</protein>
<dbReference type="Proteomes" id="UP000198846">
    <property type="component" value="Unassembled WGS sequence"/>
</dbReference>
<dbReference type="STRING" id="283786.SAMN04487990_11137"/>
<feature type="transmembrane region" description="Helical" evidence="1">
    <location>
        <begin position="77"/>
        <end position="97"/>
    </location>
</feature>
<dbReference type="EMBL" id="FNQK01000011">
    <property type="protein sequence ID" value="SEA36526.1"/>
    <property type="molecule type" value="Genomic_DNA"/>
</dbReference>
<keyword evidence="1" id="KW-1133">Transmembrane helix</keyword>
<organism evidence="2 3">
    <name type="scientific">Bizionia paragorgiae</name>
    <dbReference type="NCBI Taxonomy" id="283786"/>
    <lineage>
        <taxon>Bacteria</taxon>
        <taxon>Pseudomonadati</taxon>
        <taxon>Bacteroidota</taxon>
        <taxon>Flavobacteriia</taxon>
        <taxon>Flavobacteriales</taxon>
        <taxon>Flavobacteriaceae</taxon>
        <taxon>Bizionia</taxon>
    </lineage>
</organism>
<keyword evidence="1" id="KW-0472">Membrane</keyword>
<keyword evidence="3" id="KW-1185">Reference proteome</keyword>
<evidence type="ECO:0000313" key="3">
    <source>
        <dbReference type="Proteomes" id="UP000198846"/>
    </source>
</evidence>
<dbReference type="AlphaFoldDB" id="A0A1H4AKQ1"/>